<keyword evidence="3" id="KW-1185">Reference proteome</keyword>
<dbReference type="AlphaFoldDB" id="A0A1G9KEZ4"/>
<dbReference type="OrthoDB" id="277760at2"/>
<dbReference type="EMBL" id="FNGV01000001">
    <property type="protein sequence ID" value="SDL48054.1"/>
    <property type="molecule type" value="Genomic_DNA"/>
</dbReference>
<name>A0A1G9KEZ4_9FLAO</name>
<dbReference type="Proteomes" id="UP000199440">
    <property type="component" value="Unassembled WGS sequence"/>
</dbReference>
<accession>A0A1G9KEZ4</accession>
<feature type="signal peptide" evidence="1">
    <location>
        <begin position="1"/>
        <end position="23"/>
    </location>
</feature>
<evidence type="ECO:0000313" key="2">
    <source>
        <dbReference type="EMBL" id="SDL48054.1"/>
    </source>
</evidence>
<feature type="chain" id="PRO_5011764560" description="DUF2490 domain-containing protein" evidence="1">
    <location>
        <begin position="24"/>
        <end position="244"/>
    </location>
</feature>
<proteinExistence type="predicted"/>
<sequence length="244" mass="28729">MRSFSNGILFLFLFCLSPSTVTSQSDKKASSRISGFVDFNFYYDTRDFSVLTYNILANLPKRFQYFSLTNYQSTNSSFDLNSFYAEHNLRWALHKNKPVDLTLQYVMRGGEDNDDFRLGIRWRANASKKLSSFFKKLNASYSINPMFIQFRRNTAIKYMSIIEHVYRINIAPKKLDRRIYIGGFVDQNFVYDGNGGLSFKWVTEHQLGLRIIDELYAILEYRINDFYAKDNYGFGYGLEYKIIF</sequence>
<gene>
    <name evidence="2" type="ORF">SAMN04488514_101958</name>
</gene>
<evidence type="ECO:0000256" key="1">
    <source>
        <dbReference type="SAM" id="SignalP"/>
    </source>
</evidence>
<keyword evidence="1" id="KW-0732">Signal</keyword>
<organism evidence="2 3">
    <name type="scientific">Kriegella aquimaris</name>
    <dbReference type="NCBI Taxonomy" id="192904"/>
    <lineage>
        <taxon>Bacteria</taxon>
        <taxon>Pseudomonadati</taxon>
        <taxon>Bacteroidota</taxon>
        <taxon>Flavobacteriia</taxon>
        <taxon>Flavobacteriales</taxon>
        <taxon>Flavobacteriaceae</taxon>
        <taxon>Kriegella</taxon>
    </lineage>
</organism>
<evidence type="ECO:0000313" key="3">
    <source>
        <dbReference type="Proteomes" id="UP000199440"/>
    </source>
</evidence>
<dbReference type="RefSeq" id="WP_143017566.1">
    <property type="nucleotide sequence ID" value="NZ_FNGV01000001.1"/>
</dbReference>
<reference evidence="2 3" key="1">
    <citation type="submission" date="2016-10" db="EMBL/GenBank/DDBJ databases">
        <authorList>
            <person name="de Groot N.N."/>
        </authorList>
    </citation>
    <scope>NUCLEOTIDE SEQUENCE [LARGE SCALE GENOMIC DNA]</scope>
    <source>
        <strain evidence="2 3">DSM 19886</strain>
    </source>
</reference>
<evidence type="ECO:0008006" key="4">
    <source>
        <dbReference type="Google" id="ProtNLM"/>
    </source>
</evidence>
<dbReference type="STRING" id="192904.SAMN04488514_101958"/>
<protein>
    <recommendedName>
        <fullName evidence="4">DUF2490 domain-containing protein</fullName>
    </recommendedName>
</protein>